<comment type="caution">
    <text evidence="2">The sequence shown here is derived from an EMBL/GenBank/DDBJ whole genome shotgun (WGS) entry which is preliminary data.</text>
</comment>
<accession>A0A936Z0M8</accession>
<evidence type="ECO:0000313" key="3">
    <source>
        <dbReference type="Proteomes" id="UP000599109"/>
    </source>
</evidence>
<gene>
    <name evidence="2" type="ORF">JJ685_12260</name>
</gene>
<dbReference type="AlphaFoldDB" id="A0A936Z0M8"/>
<protein>
    <submittedName>
        <fullName evidence="2">Uncharacterized protein</fullName>
    </submittedName>
</protein>
<name>A0A936Z0M8_9BURK</name>
<dbReference type="RefSeq" id="WP_201674503.1">
    <property type="nucleotide sequence ID" value="NZ_JAEQNE010000002.1"/>
</dbReference>
<feature type="chain" id="PRO_5037297856" evidence="1">
    <location>
        <begin position="19"/>
        <end position="132"/>
    </location>
</feature>
<evidence type="ECO:0000313" key="2">
    <source>
        <dbReference type="EMBL" id="MBL0391904.1"/>
    </source>
</evidence>
<organism evidence="2 3">
    <name type="scientific">Ramlibacter monticola</name>
    <dbReference type="NCBI Taxonomy" id="1926872"/>
    <lineage>
        <taxon>Bacteria</taxon>
        <taxon>Pseudomonadati</taxon>
        <taxon>Pseudomonadota</taxon>
        <taxon>Betaproteobacteria</taxon>
        <taxon>Burkholderiales</taxon>
        <taxon>Comamonadaceae</taxon>
        <taxon>Ramlibacter</taxon>
    </lineage>
</organism>
<proteinExistence type="predicted"/>
<sequence length="132" mass="14044">MKAIPFALLLACAVPVAAQGECPHSSEVTARHLFGSWRAEFAGEGQVGTLLLEKHALYAGSLSGTLERNGERSKLAGDIEDGEFTLEESADGVRIAAAWLGEVVEGSCGREIRGEWRRDGAASGTAFILRKE</sequence>
<reference evidence="2 3" key="1">
    <citation type="journal article" date="2017" name="Int. J. Syst. Evol. Microbiol.">
        <title>Ramlibacter monticola sp. nov., isolated from forest soil.</title>
        <authorList>
            <person name="Chaudhary D.K."/>
            <person name="Kim J."/>
        </authorList>
    </citation>
    <scope>NUCLEOTIDE SEQUENCE [LARGE SCALE GENOMIC DNA]</scope>
    <source>
        <strain evidence="2 3">KACC 19175</strain>
    </source>
</reference>
<keyword evidence="3" id="KW-1185">Reference proteome</keyword>
<dbReference type="EMBL" id="JAEQNE010000002">
    <property type="protein sequence ID" value="MBL0391904.1"/>
    <property type="molecule type" value="Genomic_DNA"/>
</dbReference>
<keyword evidence="1" id="KW-0732">Signal</keyword>
<dbReference type="Proteomes" id="UP000599109">
    <property type="component" value="Unassembled WGS sequence"/>
</dbReference>
<feature type="signal peptide" evidence="1">
    <location>
        <begin position="1"/>
        <end position="18"/>
    </location>
</feature>
<evidence type="ECO:0000256" key="1">
    <source>
        <dbReference type="SAM" id="SignalP"/>
    </source>
</evidence>